<proteinExistence type="predicted"/>
<dbReference type="InterPro" id="IPR011009">
    <property type="entry name" value="Kinase-like_dom_sf"/>
</dbReference>
<dbReference type="PANTHER" id="PTHR43289">
    <property type="entry name" value="MITOGEN-ACTIVATED PROTEIN KINASE KINASE KINASE 20-RELATED"/>
    <property type="match status" value="1"/>
</dbReference>
<feature type="region of interest" description="Disordered" evidence="6">
    <location>
        <begin position="285"/>
        <end position="312"/>
    </location>
</feature>
<name>A0AB37UIT3_9CYAN</name>
<protein>
    <recommendedName>
        <fullName evidence="8">Protein kinase domain-containing protein</fullName>
    </recommendedName>
</protein>
<dbReference type="Proteomes" id="UP000282574">
    <property type="component" value="Unassembled WGS sequence"/>
</dbReference>
<reference evidence="9 10" key="1">
    <citation type="journal article" date="2019" name="Genome Biol. Evol.">
        <title>Day and night: Metabolic profiles and evolutionary relationships of six axenic non-marine cyanobacteria.</title>
        <authorList>
            <person name="Will S.E."/>
            <person name="Henke P."/>
            <person name="Boedeker C."/>
            <person name="Huang S."/>
            <person name="Brinkmann H."/>
            <person name="Rohde M."/>
            <person name="Jarek M."/>
            <person name="Friedl T."/>
            <person name="Seufert S."/>
            <person name="Schumacher M."/>
            <person name="Overmann J."/>
            <person name="Neumann-Schaal M."/>
            <person name="Petersen J."/>
        </authorList>
    </citation>
    <scope>NUCLEOTIDE SEQUENCE [LARGE SCALE GENOMIC DNA]</scope>
    <source>
        <strain evidence="9 10">SAG 39.79</strain>
    </source>
</reference>
<feature type="domain" description="Protein kinase" evidence="8">
    <location>
        <begin position="10"/>
        <end position="272"/>
    </location>
</feature>
<dbReference type="AlphaFoldDB" id="A0AB37UIT3"/>
<dbReference type="PANTHER" id="PTHR43289:SF34">
    <property type="entry name" value="SERINE_THREONINE-PROTEIN KINASE YBDM-RELATED"/>
    <property type="match status" value="1"/>
</dbReference>
<dbReference type="PROSITE" id="PS00108">
    <property type="entry name" value="PROTEIN_KINASE_ST"/>
    <property type="match status" value="1"/>
</dbReference>
<dbReference type="InterPro" id="IPR017441">
    <property type="entry name" value="Protein_kinase_ATP_BS"/>
</dbReference>
<dbReference type="InterPro" id="IPR000719">
    <property type="entry name" value="Prot_kinase_dom"/>
</dbReference>
<evidence type="ECO:0000313" key="10">
    <source>
        <dbReference type="Proteomes" id="UP000282574"/>
    </source>
</evidence>
<dbReference type="PROSITE" id="PS50011">
    <property type="entry name" value="PROTEIN_KINASE_DOM"/>
    <property type="match status" value="1"/>
</dbReference>
<feature type="binding site" evidence="5">
    <location>
        <position position="41"/>
    </location>
    <ligand>
        <name>ATP</name>
        <dbReference type="ChEBI" id="CHEBI:30616"/>
    </ligand>
</feature>
<evidence type="ECO:0000313" key="9">
    <source>
        <dbReference type="EMBL" id="RUT11289.1"/>
    </source>
</evidence>
<evidence type="ECO:0000256" key="3">
    <source>
        <dbReference type="ARBA" id="ARBA00022777"/>
    </source>
</evidence>
<evidence type="ECO:0000256" key="1">
    <source>
        <dbReference type="ARBA" id="ARBA00022679"/>
    </source>
</evidence>
<dbReference type="Gene3D" id="3.30.200.20">
    <property type="entry name" value="Phosphorylase Kinase, domain 1"/>
    <property type="match status" value="1"/>
</dbReference>
<keyword evidence="4 5" id="KW-0067">ATP-binding</keyword>
<feature type="transmembrane region" description="Helical" evidence="7">
    <location>
        <begin position="316"/>
        <end position="337"/>
    </location>
</feature>
<dbReference type="SMART" id="SM00220">
    <property type="entry name" value="S_TKc"/>
    <property type="match status" value="1"/>
</dbReference>
<accession>A0AB37UIT3</accession>
<evidence type="ECO:0000256" key="7">
    <source>
        <dbReference type="SAM" id="Phobius"/>
    </source>
</evidence>
<dbReference type="Gene3D" id="1.10.510.10">
    <property type="entry name" value="Transferase(Phosphotransferase) domain 1"/>
    <property type="match status" value="1"/>
</dbReference>
<dbReference type="GO" id="GO:0004674">
    <property type="term" value="F:protein serine/threonine kinase activity"/>
    <property type="evidence" value="ECO:0007669"/>
    <property type="project" value="TreeGrafter"/>
</dbReference>
<keyword evidence="7" id="KW-1133">Transmembrane helix</keyword>
<organism evidence="9 10">
    <name type="scientific">Chroococcidiopsis cubana SAG 39.79</name>
    <dbReference type="NCBI Taxonomy" id="388085"/>
    <lineage>
        <taxon>Bacteria</taxon>
        <taxon>Bacillati</taxon>
        <taxon>Cyanobacteriota</taxon>
        <taxon>Cyanophyceae</taxon>
        <taxon>Chroococcidiopsidales</taxon>
        <taxon>Chroococcidiopsidaceae</taxon>
        <taxon>Chroococcidiopsis</taxon>
    </lineage>
</organism>
<evidence type="ECO:0000256" key="2">
    <source>
        <dbReference type="ARBA" id="ARBA00022741"/>
    </source>
</evidence>
<dbReference type="CDD" id="cd14014">
    <property type="entry name" value="STKc_PknB_like"/>
    <property type="match status" value="1"/>
</dbReference>
<keyword evidence="7" id="KW-0812">Transmembrane</keyword>
<keyword evidence="2 5" id="KW-0547">Nucleotide-binding</keyword>
<gene>
    <name evidence="9" type="ORF">DSM107010_34300</name>
</gene>
<keyword evidence="1" id="KW-0808">Transferase</keyword>
<sequence>MTTALLNNRYQTIKLLGAGGFGETFLAADTYLPSRRPCVVKQLKPVANDLQLYQIIQDRFQREAATLEALSAGSDQIPKLYAYFSENGQFYLIQEWIEGETLTKKVTSEGVLSEASVWKILVSLLKVLHYVHSKGIIYRDIKPDNIILRQPDCQPVMIDFGAVKETMATAIAAQGRSIYTMVLGTPGFMAPEQAVGRPIYASDIYSLGMTAIYLLTGKLPQELEVDPHTERVIWQQYAANVSPSLAAVLNKAVEYQPRDRYSTAIKMLNDLQSVDTISSRQEVDRDAIAPPHQQTLETRTLPPPTIRQSSGKKQKYLIFGGLLIGGLLSTATVFSFIPQPAPRSSVLPVSPPAPVSVDLPVPTDRSPQPPLQRGATEQNSPASPVAARSPQPPLQRGATERESPASPVAARSPQPPLQRGATERESPASPVAARSPQPPLQRGATERESPQPLLQKGATERESPQPPAVLRGARGDRDRDIPGFPIGTTENVVKAALGKPTKTSRGLWVNTRAAIYDIEPERITLGYLFDRTSGRLRQTEVSFAQSVAPETMQATLQRMLREQTAPEIINGLQQVYQRQTNRYSFRQGQLKGAIERNSRDRIYIGIWDANLH</sequence>
<dbReference type="RefSeq" id="WP_127023482.1">
    <property type="nucleotide sequence ID" value="NZ_RSCK01000028.1"/>
</dbReference>
<dbReference type="GO" id="GO:0005524">
    <property type="term" value="F:ATP binding"/>
    <property type="evidence" value="ECO:0007669"/>
    <property type="project" value="UniProtKB-UniRule"/>
</dbReference>
<keyword evidence="3" id="KW-0418">Kinase</keyword>
<dbReference type="EMBL" id="RSCK01000028">
    <property type="protein sequence ID" value="RUT11289.1"/>
    <property type="molecule type" value="Genomic_DNA"/>
</dbReference>
<evidence type="ECO:0000256" key="6">
    <source>
        <dbReference type="SAM" id="MobiDB-lite"/>
    </source>
</evidence>
<keyword evidence="10" id="KW-1185">Reference proteome</keyword>
<dbReference type="PROSITE" id="PS00107">
    <property type="entry name" value="PROTEIN_KINASE_ATP"/>
    <property type="match status" value="1"/>
</dbReference>
<dbReference type="InterPro" id="IPR008271">
    <property type="entry name" value="Ser/Thr_kinase_AS"/>
</dbReference>
<dbReference type="Pfam" id="PF00069">
    <property type="entry name" value="Pkinase"/>
    <property type="match status" value="1"/>
</dbReference>
<evidence type="ECO:0000256" key="5">
    <source>
        <dbReference type="PROSITE-ProRule" id="PRU10141"/>
    </source>
</evidence>
<feature type="region of interest" description="Disordered" evidence="6">
    <location>
        <begin position="357"/>
        <end position="487"/>
    </location>
</feature>
<evidence type="ECO:0000256" key="4">
    <source>
        <dbReference type="ARBA" id="ARBA00022840"/>
    </source>
</evidence>
<comment type="caution">
    <text evidence="9">The sequence shown here is derived from an EMBL/GenBank/DDBJ whole genome shotgun (WGS) entry which is preliminary data.</text>
</comment>
<dbReference type="SUPFAM" id="SSF56112">
    <property type="entry name" value="Protein kinase-like (PK-like)"/>
    <property type="match status" value="1"/>
</dbReference>
<keyword evidence="7" id="KW-0472">Membrane</keyword>
<evidence type="ECO:0000259" key="8">
    <source>
        <dbReference type="PROSITE" id="PS50011"/>
    </source>
</evidence>